<comment type="caution">
    <text evidence="2">The sequence shown here is derived from an EMBL/GenBank/DDBJ whole genome shotgun (WGS) entry which is preliminary data.</text>
</comment>
<protein>
    <submittedName>
        <fullName evidence="2">Helix-turn-helix domain-containing protein</fullName>
    </submittedName>
</protein>
<gene>
    <name evidence="2" type="ORF">ACIO7M_24845</name>
</gene>
<reference evidence="2 3" key="1">
    <citation type="submission" date="2024-10" db="EMBL/GenBank/DDBJ databases">
        <title>The Natural Products Discovery Center: Release of the First 8490 Sequenced Strains for Exploring Actinobacteria Biosynthetic Diversity.</title>
        <authorList>
            <person name="Kalkreuter E."/>
            <person name="Kautsar S.A."/>
            <person name="Yang D."/>
            <person name="Bader C.D."/>
            <person name="Teijaro C.N."/>
            <person name="Fluegel L."/>
            <person name="Davis C.M."/>
            <person name="Simpson J.R."/>
            <person name="Lauterbach L."/>
            <person name="Steele A.D."/>
            <person name="Gui C."/>
            <person name="Meng S."/>
            <person name="Li G."/>
            <person name="Viehrig K."/>
            <person name="Ye F."/>
            <person name="Su P."/>
            <person name="Kiefer A.F."/>
            <person name="Nichols A."/>
            <person name="Cepeda A.J."/>
            <person name="Yan W."/>
            <person name="Fan B."/>
            <person name="Jiang Y."/>
            <person name="Adhikari A."/>
            <person name="Zheng C.-J."/>
            <person name="Schuster L."/>
            <person name="Cowan T.M."/>
            <person name="Smanski M.J."/>
            <person name="Chevrette M.G."/>
            <person name="De Carvalho L.P.S."/>
            <person name="Shen B."/>
        </authorList>
    </citation>
    <scope>NUCLEOTIDE SEQUENCE [LARGE SCALE GENOMIC DNA]</scope>
    <source>
        <strain evidence="2 3">NPDC087220</strain>
    </source>
</reference>
<proteinExistence type="predicted"/>
<dbReference type="EMBL" id="JBIUYY010000011">
    <property type="protein sequence ID" value="MFJ2824319.1"/>
    <property type="molecule type" value="Genomic_DNA"/>
</dbReference>
<name>A0ABW8EMB5_STRT5</name>
<feature type="region of interest" description="Disordered" evidence="1">
    <location>
        <begin position="131"/>
        <end position="166"/>
    </location>
</feature>
<sequence length="289" mass="31191">MADQQPSAPACPTAGIRHINRDHTRRYVKVGNHLAQHRELSLTAIGLAVHIQSLPSGAGVTIKGLAGRFPEGEVRIAAAMRELEHHGYLRRRRERAASGRVLAYTESYNNPPALWAEARAAREAAPLELAAARPQEAAPQPEPAPAADGEEADPEPAPVEKAARPAHPEAYDLLARLRLRDPRLVLSERDVERLAPAVSEWLDQGLPPAAVSASLTNGLPLAPIHSPYGLLLHRIRELAPARLPTTLLTGAARPDGVLHPLRNCPTCDKAHRSPTPGECPPCTRRRPAA</sequence>
<feature type="region of interest" description="Disordered" evidence="1">
    <location>
        <begin position="269"/>
        <end position="289"/>
    </location>
</feature>
<accession>A0ABW8EMB5</accession>
<organism evidence="2 3">
    <name type="scientific">Streptomyces toxytricini</name>
    <name type="common">Actinomyces toxytricini</name>
    <dbReference type="NCBI Taxonomy" id="67369"/>
    <lineage>
        <taxon>Bacteria</taxon>
        <taxon>Bacillati</taxon>
        <taxon>Actinomycetota</taxon>
        <taxon>Actinomycetes</taxon>
        <taxon>Kitasatosporales</taxon>
        <taxon>Streptomycetaceae</taxon>
        <taxon>Streptomyces</taxon>
    </lineage>
</organism>
<dbReference type="RefSeq" id="WP_402384533.1">
    <property type="nucleotide sequence ID" value="NZ_JBIUYY010000011.1"/>
</dbReference>
<evidence type="ECO:0000313" key="2">
    <source>
        <dbReference type="EMBL" id="MFJ2824319.1"/>
    </source>
</evidence>
<evidence type="ECO:0000313" key="3">
    <source>
        <dbReference type="Proteomes" id="UP001617351"/>
    </source>
</evidence>
<dbReference type="Proteomes" id="UP001617351">
    <property type="component" value="Unassembled WGS sequence"/>
</dbReference>
<keyword evidence="3" id="KW-1185">Reference proteome</keyword>
<evidence type="ECO:0000256" key="1">
    <source>
        <dbReference type="SAM" id="MobiDB-lite"/>
    </source>
</evidence>